<organism evidence="1 2">
    <name type="scientific">Haloferax litoreum</name>
    <dbReference type="NCBI Taxonomy" id="2666140"/>
    <lineage>
        <taxon>Archaea</taxon>
        <taxon>Methanobacteriati</taxon>
        <taxon>Methanobacteriota</taxon>
        <taxon>Stenosarchaea group</taxon>
        <taxon>Halobacteria</taxon>
        <taxon>Halobacteriales</taxon>
        <taxon>Haloferacaceae</taxon>
        <taxon>Haloferax</taxon>
    </lineage>
</organism>
<evidence type="ECO:0000313" key="2">
    <source>
        <dbReference type="Proteomes" id="UP000439022"/>
    </source>
</evidence>
<keyword evidence="2" id="KW-1185">Reference proteome</keyword>
<dbReference type="Pfam" id="PF06348">
    <property type="entry name" value="DUF1059"/>
    <property type="match status" value="1"/>
</dbReference>
<dbReference type="EMBL" id="WKJO01000001">
    <property type="protein sequence ID" value="MRX22187.1"/>
    <property type="molecule type" value="Genomic_DNA"/>
</dbReference>
<proteinExistence type="predicted"/>
<dbReference type="AlphaFoldDB" id="A0A6A8GJ79"/>
<name>A0A6A8GJ79_9EURY</name>
<dbReference type="RefSeq" id="WP_151162720.1">
    <property type="nucleotide sequence ID" value="NZ_WKJO01000001.1"/>
</dbReference>
<dbReference type="InterPro" id="IPR009409">
    <property type="entry name" value="DUF1059"/>
</dbReference>
<evidence type="ECO:0000313" key="1">
    <source>
        <dbReference type="EMBL" id="MRX22187.1"/>
    </source>
</evidence>
<gene>
    <name evidence="1" type="ORF">GJR96_09490</name>
</gene>
<dbReference type="Proteomes" id="UP000439022">
    <property type="component" value="Unassembled WGS sequence"/>
</dbReference>
<accession>A0A6A8GJ79</accession>
<protein>
    <submittedName>
        <fullName evidence="1">DUF1059 domain-containing protein</fullName>
    </submittedName>
</protein>
<reference evidence="1 2" key="1">
    <citation type="submission" date="2019-11" db="EMBL/GenBank/DDBJ databases">
        <title>Whole genome sequence of Haloferax sp. MBLA0076.</title>
        <authorList>
            <person name="Seo M.-J."/>
            <person name="Cho E.-S."/>
        </authorList>
    </citation>
    <scope>NUCLEOTIDE SEQUENCE [LARGE SCALE GENOMIC DNA]</scope>
    <source>
        <strain evidence="1 2">MBLA0076</strain>
    </source>
</reference>
<comment type="caution">
    <text evidence="1">The sequence shown here is derived from an EMBL/GenBank/DDBJ whole genome shotgun (WGS) entry which is preliminary data.</text>
</comment>
<sequence length="53" mass="5883">MSKTMMQQATCACGFSVTSENEDELVKIIQDHAHSKHDKEMTVADVKAMAKQV</sequence>